<dbReference type="SUPFAM" id="SSF46548">
    <property type="entry name" value="alpha-helical ferredoxin"/>
    <property type="match status" value="1"/>
</dbReference>
<dbReference type="GO" id="GO:0051536">
    <property type="term" value="F:iron-sulfur cluster binding"/>
    <property type="evidence" value="ECO:0007669"/>
    <property type="project" value="InterPro"/>
</dbReference>
<name>A0A0F9SGA7_9ZZZZ</name>
<gene>
    <name evidence="2" type="ORF">LCGC14_0854790</name>
</gene>
<dbReference type="GO" id="GO:0005886">
    <property type="term" value="C:plasma membrane"/>
    <property type="evidence" value="ECO:0007669"/>
    <property type="project" value="TreeGrafter"/>
</dbReference>
<proteinExistence type="predicted"/>
<feature type="domain" description="4Fe-4S ferredoxin-type" evidence="1">
    <location>
        <begin position="61"/>
        <end position="89"/>
    </location>
</feature>
<dbReference type="PROSITE" id="PS51379">
    <property type="entry name" value="4FE4S_FER_2"/>
    <property type="match status" value="1"/>
</dbReference>
<dbReference type="InterPro" id="IPR051460">
    <property type="entry name" value="HdrC_iron-sulfur_subunit"/>
</dbReference>
<comment type="caution">
    <text evidence="2">The sequence shown here is derived from an EMBL/GenBank/DDBJ whole genome shotgun (WGS) entry which is preliminary data.</text>
</comment>
<sequence length="165" mass="18628">MSVINFQFRNQVLKHNASLSYCYQCSTCSGGCPVALITKGRYNPRKIIEEAILGLQDKLIEKQEPNPWLCSTCQKCVELCPQKVELTEIFILIKNKCFETGKVPEAFIAQGQAILDYGLAIPYSKAILTRREKLGLPPIRTAPLDEIKTILKETNFENHIPKEGE</sequence>
<dbReference type="InterPro" id="IPR017900">
    <property type="entry name" value="4Fe4S_Fe_S_CS"/>
</dbReference>
<dbReference type="PANTHER" id="PTHR43255:SF2">
    <property type="entry name" value="HETERODISULFIDE REDUCTASE RELATED PROTEIN"/>
    <property type="match status" value="1"/>
</dbReference>
<dbReference type="InterPro" id="IPR009051">
    <property type="entry name" value="Helical_ferredxn"/>
</dbReference>
<dbReference type="PROSITE" id="PS00198">
    <property type="entry name" value="4FE4S_FER_1"/>
    <property type="match status" value="1"/>
</dbReference>
<evidence type="ECO:0000313" key="2">
    <source>
        <dbReference type="EMBL" id="KKN28393.1"/>
    </source>
</evidence>
<dbReference type="Gene3D" id="1.10.1060.10">
    <property type="entry name" value="Alpha-helical ferredoxin"/>
    <property type="match status" value="1"/>
</dbReference>
<reference evidence="2" key="1">
    <citation type="journal article" date="2015" name="Nature">
        <title>Complex archaea that bridge the gap between prokaryotes and eukaryotes.</title>
        <authorList>
            <person name="Spang A."/>
            <person name="Saw J.H."/>
            <person name="Jorgensen S.L."/>
            <person name="Zaremba-Niedzwiedzka K."/>
            <person name="Martijn J."/>
            <person name="Lind A.E."/>
            <person name="van Eijk R."/>
            <person name="Schleper C."/>
            <person name="Guy L."/>
            <person name="Ettema T.J."/>
        </authorList>
    </citation>
    <scope>NUCLEOTIDE SEQUENCE</scope>
</reference>
<evidence type="ECO:0000259" key="1">
    <source>
        <dbReference type="PROSITE" id="PS51379"/>
    </source>
</evidence>
<dbReference type="AlphaFoldDB" id="A0A0F9SGA7"/>
<dbReference type="Pfam" id="PF13183">
    <property type="entry name" value="Fer4_8"/>
    <property type="match status" value="1"/>
</dbReference>
<protein>
    <recommendedName>
        <fullName evidence="1">4Fe-4S ferredoxin-type domain-containing protein</fullName>
    </recommendedName>
</protein>
<dbReference type="EMBL" id="LAZR01002569">
    <property type="protein sequence ID" value="KKN28393.1"/>
    <property type="molecule type" value="Genomic_DNA"/>
</dbReference>
<organism evidence="2">
    <name type="scientific">marine sediment metagenome</name>
    <dbReference type="NCBI Taxonomy" id="412755"/>
    <lineage>
        <taxon>unclassified sequences</taxon>
        <taxon>metagenomes</taxon>
        <taxon>ecological metagenomes</taxon>
    </lineage>
</organism>
<dbReference type="PANTHER" id="PTHR43255">
    <property type="entry name" value="IRON-SULFUR-BINDING OXIDOREDUCTASE FADF-RELATED-RELATED"/>
    <property type="match status" value="1"/>
</dbReference>
<dbReference type="InterPro" id="IPR017896">
    <property type="entry name" value="4Fe4S_Fe-S-bd"/>
</dbReference>
<accession>A0A0F9SGA7</accession>